<dbReference type="HOGENOM" id="CLU_069628_0_0_1"/>
<evidence type="ECO:0000256" key="11">
    <source>
        <dbReference type="ARBA" id="ARBA00023242"/>
    </source>
</evidence>
<evidence type="ECO:0000256" key="3">
    <source>
        <dbReference type="ARBA" id="ARBA00022553"/>
    </source>
</evidence>
<name>T1ECY8_HELRO</name>
<dbReference type="PANTHER" id="PTHR23308">
    <property type="entry name" value="NUCLEAR INHIBITOR OF PROTEIN PHOSPHATASE-1"/>
    <property type="match status" value="1"/>
</dbReference>
<dbReference type="eggNOG" id="KOG1880">
    <property type="taxonomic scope" value="Eukaryota"/>
</dbReference>
<dbReference type="AlphaFoldDB" id="T1ECY8"/>
<keyword evidence="3" id="KW-0597">Phosphoprotein</keyword>
<dbReference type="CDD" id="cd22674">
    <property type="entry name" value="FHA_PPP1R8"/>
    <property type="match status" value="1"/>
</dbReference>
<dbReference type="GO" id="GO:0003677">
    <property type="term" value="F:DNA binding"/>
    <property type="evidence" value="ECO:0007669"/>
    <property type="project" value="UniProtKB-KW"/>
</dbReference>
<keyword evidence="18" id="KW-1185">Reference proteome</keyword>
<dbReference type="FunFam" id="2.60.200.20:FF:000012">
    <property type="entry name" value="Nuclear inhibitor of protein phosphatase 1"/>
    <property type="match status" value="1"/>
</dbReference>
<dbReference type="EMBL" id="AMQM01004652">
    <property type="status" value="NOT_ANNOTATED_CDS"/>
    <property type="molecule type" value="Genomic_DNA"/>
</dbReference>
<dbReference type="SMART" id="SM00240">
    <property type="entry name" value="FHA"/>
    <property type="match status" value="1"/>
</dbReference>
<reference evidence="18" key="1">
    <citation type="submission" date="2012-12" db="EMBL/GenBank/DDBJ databases">
        <authorList>
            <person name="Hellsten U."/>
            <person name="Grimwood J."/>
            <person name="Chapman J.A."/>
            <person name="Shapiro H."/>
            <person name="Aerts A."/>
            <person name="Otillar R.P."/>
            <person name="Terry A.Y."/>
            <person name="Boore J.L."/>
            <person name="Simakov O."/>
            <person name="Marletaz F."/>
            <person name="Cho S.-J."/>
            <person name="Edsinger-Gonzales E."/>
            <person name="Havlak P."/>
            <person name="Kuo D.-H."/>
            <person name="Larsson T."/>
            <person name="Lv J."/>
            <person name="Arendt D."/>
            <person name="Savage R."/>
            <person name="Osoegawa K."/>
            <person name="de Jong P."/>
            <person name="Lindberg D.R."/>
            <person name="Seaver E.C."/>
            <person name="Weisblat D.A."/>
            <person name="Putnam N.H."/>
            <person name="Grigoriev I.V."/>
            <person name="Rokhsar D.S."/>
        </authorList>
    </citation>
    <scope>NUCLEOTIDE SEQUENCE</scope>
</reference>
<dbReference type="OrthoDB" id="4096268at2759"/>
<keyword evidence="2" id="KW-0678">Repressor</keyword>
<dbReference type="GeneID" id="20194440"/>
<evidence type="ECO:0000256" key="7">
    <source>
        <dbReference type="ARBA" id="ARBA00023015"/>
    </source>
</evidence>
<evidence type="ECO:0000256" key="8">
    <source>
        <dbReference type="ARBA" id="ARBA00023125"/>
    </source>
</evidence>
<sequence length="336" mass="37453">MATTIVNNFEIPSWAGKPPPGLHLDVLKDGKMIQKLMIDEKKCYFFGRNKQLCDFCIDHASSSRVHAALVWHKFLERPFIVDLGSTHGTFIGQLRLEPKKPQQVPIDSLMHFGASTRTYIIRERPHSKINSMNDYAEDGEINALPETELELDNLTEFNTAHNRRIATVADLPDASNSRRRKRASSTGTHVVHFNEEEVIINPEDIDPSVGRFRNLIQTTVIPKRAKIDLSGLSSIAKPNQTTSSNSRRLSGGGSAHYDHTDEVTSTNSLVSIAEKFGLRAPNSAPDLSEPSNQPITSNVNKHHAPADDASNEPKKKKYVKESWPGKKPTHGHAYLI</sequence>
<dbReference type="Pfam" id="PF00498">
    <property type="entry name" value="FHA"/>
    <property type="match status" value="1"/>
</dbReference>
<feature type="domain" description="FHA" evidence="15">
    <location>
        <begin position="44"/>
        <end position="96"/>
    </location>
</feature>
<dbReference type="GO" id="GO:0005681">
    <property type="term" value="C:spliceosomal complex"/>
    <property type="evidence" value="ECO:0007669"/>
    <property type="project" value="UniProtKB-KW"/>
</dbReference>
<comment type="subcellular location">
    <subcellularLocation>
        <location evidence="1">Nucleus speckle</location>
    </subcellularLocation>
</comment>
<evidence type="ECO:0000256" key="1">
    <source>
        <dbReference type="ARBA" id="ARBA00004324"/>
    </source>
</evidence>
<evidence type="ECO:0000313" key="17">
    <source>
        <dbReference type="EnsemblMetazoa" id="HelroP100131"/>
    </source>
</evidence>
<dbReference type="PROSITE" id="PS50006">
    <property type="entry name" value="FHA_DOMAIN"/>
    <property type="match status" value="1"/>
</dbReference>
<dbReference type="STRING" id="6412.T1ECY8"/>
<evidence type="ECO:0000256" key="5">
    <source>
        <dbReference type="ARBA" id="ARBA00022728"/>
    </source>
</evidence>
<dbReference type="GO" id="GO:0006397">
    <property type="term" value="P:mRNA processing"/>
    <property type="evidence" value="ECO:0007669"/>
    <property type="project" value="UniProtKB-KW"/>
</dbReference>
<evidence type="ECO:0000256" key="9">
    <source>
        <dbReference type="ARBA" id="ARBA00023163"/>
    </source>
</evidence>
<dbReference type="InterPro" id="IPR000253">
    <property type="entry name" value="FHA_dom"/>
</dbReference>
<dbReference type="Proteomes" id="UP000015101">
    <property type="component" value="Unassembled WGS sequence"/>
</dbReference>
<keyword evidence="5" id="KW-0747">Spliceosome</keyword>
<dbReference type="CTD" id="20194440"/>
<dbReference type="GO" id="GO:0016607">
    <property type="term" value="C:nuclear speck"/>
    <property type="evidence" value="ECO:0000318"/>
    <property type="project" value="GO_Central"/>
</dbReference>
<feature type="region of interest" description="Disordered" evidence="14">
    <location>
        <begin position="280"/>
        <end position="336"/>
    </location>
</feature>
<feature type="compositionally biased region" description="Polar residues" evidence="14">
    <location>
        <begin position="289"/>
        <end position="299"/>
    </location>
</feature>
<dbReference type="GO" id="GO:0004865">
    <property type="term" value="F:protein serine/threonine phosphatase inhibitor activity"/>
    <property type="evidence" value="ECO:0000318"/>
    <property type="project" value="GO_Central"/>
</dbReference>
<dbReference type="SUPFAM" id="SSF49879">
    <property type="entry name" value="SMAD/FHA domain"/>
    <property type="match status" value="1"/>
</dbReference>
<evidence type="ECO:0000256" key="4">
    <source>
        <dbReference type="ARBA" id="ARBA00022664"/>
    </source>
</evidence>
<organism evidence="17 18">
    <name type="scientific">Helobdella robusta</name>
    <name type="common">Californian leech</name>
    <dbReference type="NCBI Taxonomy" id="6412"/>
    <lineage>
        <taxon>Eukaryota</taxon>
        <taxon>Metazoa</taxon>
        <taxon>Spiralia</taxon>
        <taxon>Lophotrochozoa</taxon>
        <taxon>Annelida</taxon>
        <taxon>Clitellata</taxon>
        <taxon>Hirudinea</taxon>
        <taxon>Rhynchobdellida</taxon>
        <taxon>Glossiphoniidae</taxon>
        <taxon>Helobdella</taxon>
    </lineage>
</organism>
<keyword evidence="11" id="KW-0539">Nucleus</keyword>
<dbReference type="GO" id="GO:0008380">
    <property type="term" value="P:RNA splicing"/>
    <property type="evidence" value="ECO:0007669"/>
    <property type="project" value="UniProtKB-KW"/>
</dbReference>
<keyword evidence="6" id="KW-0694">RNA-binding</keyword>
<evidence type="ECO:0000259" key="15">
    <source>
        <dbReference type="PROSITE" id="PS50006"/>
    </source>
</evidence>
<proteinExistence type="predicted"/>
<dbReference type="KEGG" id="hro:HELRODRAFT_100131"/>
<keyword evidence="10" id="KW-0508">mRNA splicing</keyword>
<keyword evidence="9" id="KW-0804">Transcription</keyword>
<accession>T1ECY8</accession>
<dbReference type="RefSeq" id="XP_009018517.1">
    <property type="nucleotide sequence ID" value="XM_009020269.1"/>
</dbReference>
<gene>
    <name evidence="17" type="primary">20194440</name>
    <name evidence="16" type="ORF">HELRODRAFT_100131</name>
</gene>
<keyword evidence="4" id="KW-0507">mRNA processing</keyword>
<dbReference type="InParanoid" id="T1ECY8"/>
<dbReference type="EMBL" id="KB096633">
    <property type="protein sequence ID" value="ESO03369.1"/>
    <property type="molecule type" value="Genomic_DNA"/>
</dbReference>
<dbReference type="FunCoup" id="T1ECY8">
    <property type="interactions" value="2056"/>
</dbReference>
<protein>
    <recommendedName>
        <fullName evidence="12">Nuclear inhibitor of protein phosphatase 1</fullName>
    </recommendedName>
    <alternativeName>
        <fullName evidence="13">Protein phosphatase 1 regulatory inhibitor subunit 8</fullName>
    </alternativeName>
</protein>
<dbReference type="OMA" id="HREMPPP"/>
<dbReference type="EnsemblMetazoa" id="HelroT100131">
    <property type="protein sequence ID" value="HelroP100131"/>
    <property type="gene ID" value="HelroG100131"/>
</dbReference>
<evidence type="ECO:0000256" key="2">
    <source>
        <dbReference type="ARBA" id="ARBA00022491"/>
    </source>
</evidence>
<keyword evidence="7" id="KW-0805">Transcription regulation</keyword>
<evidence type="ECO:0000313" key="18">
    <source>
        <dbReference type="Proteomes" id="UP000015101"/>
    </source>
</evidence>
<dbReference type="InterPro" id="IPR050923">
    <property type="entry name" value="Cell_Proc_Reg/RNA_Proc"/>
</dbReference>
<reference evidence="17" key="3">
    <citation type="submission" date="2015-06" db="UniProtKB">
        <authorList>
            <consortium name="EnsemblMetazoa"/>
        </authorList>
    </citation>
    <scope>IDENTIFICATION</scope>
</reference>
<evidence type="ECO:0000256" key="12">
    <source>
        <dbReference type="ARBA" id="ARBA00068386"/>
    </source>
</evidence>
<keyword evidence="8" id="KW-0238">DNA-binding</keyword>
<dbReference type="Gene3D" id="6.10.250.1290">
    <property type="match status" value="1"/>
</dbReference>
<evidence type="ECO:0000256" key="10">
    <source>
        <dbReference type="ARBA" id="ARBA00023187"/>
    </source>
</evidence>
<feature type="region of interest" description="Disordered" evidence="14">
    <location>
        <begin position="235"/>
        <end position="260"/>
    </location>
</feature>
<dbReference type="Gene3D" id="2.60.200.20">
    <property type="match status" value="1"/>
</dbReference>
<evidence type="ECO:0000256" key="6">
    <source>
        <dbReference type="ARBA" id="ARBA00022884"/>
    </source>
</evidence>
<dbReference type="InterPro" id="IPR008984">
    <property type="entry name" value="SMAD_FHA_dom_sf"/>
</dbReference>
<evidence type="ECO:0000256" key="14">
    <source>
        <dbReference type="SAM" id="MobiDB-lite"/>
    </source>
</evidence>
<reference evidence="16 18" key="2">
    <citation type="journal article" date="2013" name="Nature">
        <title>Insights into bilaterian evolution from three spiralian genomes.</title>
        <authorList>
            <person name="Simakov O."/>
            <person name="Marletaz F."/>
            <person name="Cho S.J."/>
            <person name="Edsinger-Gonzales E."/>
            <person name="Havlak P."/>
            <person name="Hellsten U."/>
            <person name="Kuo D.H."/>
            <person name="Larsson T."/>
            <person name="Lv J."/>
            <person name="Arendt D."/>
            <person name="Savage R."/>
            <person name="Osoegawa K."/>
            <person name="de Jong P."/>
            <person name="Grimwood J."/>
            <person name="Chapman J.A."/>
            <person name="Shapiro H."/>
            <person name="Aerts A."/>
            <person name="Otillar R.P."/>
            <person name="Terry A.Y."/>
            <person name="Boore J.L."/>
            <person name="Grigoriev I.V."/>
            <person name="Lindberg D.R."/>
            <person name="Seaver E.C."/>
            <person name="Weisblat D.A."/>
            <person name="Putnam N.H."/>
            <person name="Rokhsar D.S."/>
        </authorList>
    </citation>
    <scope>NUCLEOTIDE SEQUENCE</scope>
</reference>
<evidence type="ECO:0000313" key="16">
    <source>
        <dbReference type="EMBL" id="ESO03369.1"/>
    </source>
</evidence>
<dbReference type="GO" id="GO:0003729">
    <property type="term" value="F:mRNA binding"/>
    <property type="evidence" value="ECO:0000318"/>
    <property type="project" value="GO_Central"/>
</dbReference>
<evidence type="ECO:0000256" key="13">
    <source>
        <dbReference type="ARBA" id="ARBA00077703"/>
    </source>
</evidence>